<evidence type="ECO:0000313" key="5">
    <source>
        <dbReference type="EMBL" id="KAF6016944.1"/>
    </source>
</evidence>
<comment type="subcellular location">
    <subcellularLocation>
        <location evidence="1">Membrane</location>
    </subcellularLocation>
</comment>
<dbReference type="Pfam" id="PF02991">
    <property type="entry name" value="ATG8"/>
    <property type="match status" value="1"/>
</dbReference>
<evidence type="ECO:0000313" key="6">
    <source>
        <dbReference type="Proteomes" id="UP000593567"/>
    </source>
</evidence>
<reference evidence="5" key="1">
    <citation type="submission" date="2020-06" db="EMBL/GenBank/DDBJ databases">
        <title>Draft genome of Bugula neritina, a colonial animal packing powerful symbionts and potential medicines.</title>
        <authorList>
            <person name="Rayko M."/>
        </authorList>
    </citation>
    <scope>NUCLEOTIDE SEQUENCE [LARGE SCALE GENOMIC DNA]</scope>
    <source>
        <strain evidence="5">Kwan_BN1</strain>
    </source>
</reference>
<dbReference type="EMBL" id="VXIV02003449">
    <property type="protein sequence ID" value="KAF6016944.1"/>
    <property type="molecule type" value="Genomic_DNA"/>
</dbReference>
<evidence type="ECO:0000256" key="1">
    <source>
        <dbReference type="ARBA" id="ARBA00004370"/>
    </source>
</evidence>
<keyword evidence="4" id="KW-0449">Lipoprotein</keyword>
<evidence type="ECO:0000256" key="2">
    <source>
        <dbReference type="ARBA" id="ARBA00007293"/>
    </source>
</evidence>
<organism evidence="5 6">
    <name type="scientific">Bugula neritina</name>
    <name type="common">Brown bryozoan</name>
    <name type="synonym">Sertularia neritina</name>
    <dbReference type="NCBI Taxonomy" id="10212"/>
    <lineage>
        <taxon>Eukaryota</taxon>
        <taxon>Metazoa</taxon>
        <taxon>Spiralia</taxon>
        <taxon>Lophotrochozoa</taxon>
        <taxon>Bryozoa</taxon>
        <taxon>Gymnolaemata</taxon>
        <taxon>Cheilostomatida</taxon>
        <taxon>Flustrina</taxon>
        <taxon>Buguloidea</taxon>
        <taxon>Bugulidae</taxon>
        <taxon>Bugula</taxon>
    </lineage>
</organism>
<keyword evidence="3" id="KW-0472">Membrane</keyword>
<protein>
    <submittedName>
        <fullName evidence="5">MAP1LC3C</fullName>
    </submittedName>
</protein>
<comment type="similarity">
    <text evidence="2">Belongs to the ATG8 family.</text>
</comment>
<dbReference type="Proteomes" id="UP000593567">
    <property type="component" value="Unassembled WGS sequence"/>
</dbReference>
<dbReference type="AlphaFoldDB" id="A0A7J7IU70"/>
<gene>
    <name evidence="5" type="ORF">EB796_024753</name>
</gene>
<name>A0A7J7IU70_BUGNE</name>
<dbReference type="Gene3D" id="3.10.20.90">
    <property type="entry name" value="Phosphatidylinositol 3-kinase Catalytic Subunit, Chain A, domain 1"/>
    <property type="match status" value="1"/>
</dbReference>
<sequence length="81" mass="9492">MSASLFIGSRKMTHKHFKERVPAALRRKEAQEIRLANPGKLPMIVEKHKKERNFKRLAKCKFLVPHEMTISQLMQLLRSVP</sequence>
<dbReference type="InterPro" id="IPR029071">
    <property type="entry name" value="Ubiquitin-like_domsf"/>
</dbReference>
<comment type="caution">
    <text evidence="5">The sequence shown here is derived from an EMBL/GenBank/DDBJ whole genome shotgun (WGS) entry which is preliminary data.</text>
</comment>
<dbReference type="SUPFAM" id="SSF54236">
    <property type="entry name" value="Ubiquitin-like"/>
    <property type="match status" value="1"/>
</dbReference>
<accession>A0A7J7IU70</accession>
<keyword evidence="6" id="KW-1185">Reference proteome</keyword>
<evidence type="ECO:0000256" key="4">
    <source>
        <dbReference type="ARBA" id="ARBA00023288"/>
    </source>
</evidence>
<evidence type="ECO:0000256" key="3">
    <source>
        <dbReference type="ARBA" id="ARBA00023136"/>
    </source>
</evidence>
<dbReference type="InterPro" id="IPR004241">
    <property type="entry name" value="Atg8-like"/>
</dbReference>
<dbReference type="GO" id="GO:0016020">
    <property type="term" value="C:membrane"/>
    <property type="evidence" value="ECO:0007669"/>
    <property type="project" value="UniProtKB-SubCell"/>
</dbReference>
<proteinExistence type="inferred from homology"/>
<dbReference type="OrthoDB" id="6738456at2759"/>